<dbReference type="PANTHER" id="PTHR31828:SF13">
    <property type="entry name" value="PHOSPHOLIPASE A1"/>
    <property type="match status" value="1"/>
</dbReference>
<dbReference type="InterPro" id="IPR033556">
    <property type="entry name" value="PLA"/>
</dbReference>
<comment type="caution">
    <text evidence="3">The sequence shown here is derived from an EMBL/GenBank/DDBJ whole genome shotgun (WGS) entry which is preliminary data.</text>
</comment>
<dbReference type="PANTHER" id="PTHR31828">
    <property type="entry name" value="PHOSPHOLIPASE A1-IIGAMMA"/>
    <property type="match status" value="1"/>
</dbReference>
<proteinExistence type="inferred from homology"/>
<evidence type="ECO:0000313" key="4">
    <source>
        <dbReference type="Proteomes" id="UP000436088"/>
    </source>
</evidence>
<dbReference type="Gene3D" id="3.40.50.1820">
    <property type="entry name" value="alpha/beta hydrolase"/>
    <property type="match status" value="1"/>
</dbReference>
<keyword evidence="1 2" id="KW-0378">Hydrolase</keyword>
<evidence type="ECO:0000313" key="3">
    <source>
        <dbReference type="EMBL" id="KAE8734416.1"/>
    </source>
</evidence>
<protein>
    <recommendedName>
        <fullName evidence="2">Phospholipase A1</fullName>
        <ecNumber evidence="2">3.1.1.-</ecNumber>
    </recommendedName>
</protein>
<dbReference type="EC" id="3.1.1.-" evidence="2"/>
<keyword evidence="4" id="KW-1185">Reference proteome</keyword>
<evidence type="ECO:0000256" key="2">
    <source>
        <dbReference type="RuleBase" id="RU367093"/>
    </source>
</evidence>
<dbReference type="AlphaFoldDB" id="A0A6A3CZ52"/>
<dbReference type="GO" id="GO:0008970">
    <property type="term" value="F:phospholipase A1 activity"/>
    <property type="evidence" value="ECO:0007669"/>
    <property type="project" value="UniProtKB-UniRule"/>
</dbReference>
<name>A0A6A3CZ52_HIBSY</name>
<dbReference type="EMBL" id="VEPZ02000070">
    <property type="protein sequence ID" value="KAE8734416.1"/>
    <property type="molecule type" value="Genomic_DNA"/>
</dbReference>
<keyword evidence="2" id="KW-0443">Lipid metabolism</keyword>
<sequence>MAIASRWRELSGRNNWEGLLHPLDNDLRRYLIHYCQRAGAAGDAFNGTRASKGYAHSLYPADEFFAWFGLETGNSYHYKVVSFIYAATAADEVAYFGYVAVATDQGKAVLGRRDILVSWRGTITQTERGDDANAFQTSAKELFGHDCVQVCKVLQQLVSMYQNEEAYQHAIAGQQENGEFKLEEELEFDNAIINKYTDGLLDVFKIPDNWWTKEMFKNMVQADDGHWKFNDIAFVPDPQSA</sequence>
<organism evidence="3 4">
    <name type="scientific">Hibiscus syriacus</name>
    <name type="common">Rose of Sharon</name>
    <dbReference type="NCBI Taxonomy" id="106335"/>
    <lineage>
        <taxon>Eukaryota</taxon>
        <taxon>Viridiplantae</taxon>
        <taxon>Streptophyta</taxon>
        <taxon>Embryophyta</taxon>
        <taxon>Tracheophyta</taxon>
        <taxon>Spermatophyta</taxon>
        <taxon>Magnoliopsida</taxon>
        <taxon>eudicotyledons</taxon>
        <taxon>Gunneridae</taxon>
        <taxon>Pentapetalae</taxon>
        <taxon>rosids</taxon>
        <taxon>malvids</taxon>
        <taxon>Malvales</taxon>
        <taxon>Malvaceae</taxon>
        <taxon>Malvoideae</taxon>
        <taxon>Hibiscus</taxon>
    </lineage>
</organism>
<comment type="function">
    <text evidence="2">Acylhydrolase that catalyzes the hydrolysis of phospholipids at the sn-1 position.</text>
</comment>
<dbReference type="InterPro" id="IPR029058">
    <property type="entry name" value="AB_hydrolase_fold"/>
</dbReference>
<keyword evidence="2" id="KW-0442">Lipid degradation</keyword>
<dbReference type="GO" id="GO:0016042">
    <property type="term" value="P:lipid catabolic process"/>
    <property type="evidence" value="ECO:0007669"/>
    <property type="project" value="UniProtKB-UniRule"/>
</dbReference>
<evidence type="ECO:0000256" key="1">
    <source>
        <dbReference type="ARBA" id="ARBA00022801"/>
    </source>
</evidence>
<gene>
    <name evidence="3" type="ORF">F3Y22_tig00000765pilonHSYRG00115</name>
</gene>
<comment type="similarity">
    <text evidence="2">Belongs to the AB hydrolase superfamily. Lipase family.</text>
</comment>
<accession>A0A6A3CZ52</accession>
<reference evidence="3" key="1">
    <citation type="submission" date="2019-09" db="EMBL/GenBank/DDBJ databases">
        <title>Draft genome information of white flower Hibiscus syriacus.</title>
        <authorList>
            <person name="Kim Y.-M."/>
        </authorList>
    </citation>
    <scope>NUCLEOTIDE SEQUENCE [LARGE SCALE GENOMIC DNA]</scope>
    <source>
        <strain evidence="3">YM2019G1</strain>
    </source>
</reference>
<dbReference type="Proteomes" id="UP000436088">
    <property type="component" value="Unassembled WGS sequence"/>
</dbReference>